<dbReference type="RefSeq" id="XP_040962329.1">
    <property type="nucleotide sequence ID" value="XM_041106395.1"/>
</dbReference>
<dbReference type="PANTHER" id="PTHR34222">
    <property type="entry name" value="GAG_PRE-INTEGRS DOMAIN-CONTAINING PROTEIN"/>
    <property type="match status" value="1"/>
</dbReference>
<name>A0ABM3B5J5_GOSHI</name>
<evidence type="ECO:0000313" key="2">
    <source>
        <dbReference type="Proteomes" id="UP000818029"/>
    </source>
</evidence>
<feature type="domain" description="Retrotransposon gag" evidence="1">
    <location>
        <begin position="76"/>
        <end position="134"/>
    </location>
</feature>
<dbReference type="GeneID" id="121223810"/>
<accession>A0ABM3B5J5</accession>
<reference evidence="3" key="2">
    <citation type="submission" date="2025-08" db="UniProtKB">
        <authorList>
            <consortium name="RefSeq"/>
        </authorList>
    </citation>
    <scope>IDENTIFICATION</scope>
</reference>
<evidence type="ECO:0000313" key="3">
    <source>
        <dbReference type="RefSeq" id="XP_040962329.1"/>
    </source>
</evidence>
<gene>
    <name evidence="3" type="primary">LOC121223810</name>
</gene>
<protein>
    <recommendedName>
        <fullName evidence="1">Retrotransposon gag domain-containing protein</fullName>
    </recommendedName>
</protein>
<dbReference type="Pfam" id="PF03732">
    <property type="entry name" value="Retrotrans_gag"/>
    <property type="match status" value="1"/>
</dbReference>
<organism evidence="2 3">
    <name type="scientific">Gossypium hirsutum</name>
    <name type="common">Upland cotton</name>
    <name type="synonym">Gossypium mexicanum</name>
    <dbReference type="NCBI Taxonomy" id="3635"/>
    <lineage>
        <taxon>Eukaryota</taxon>
        <taxon>Viridiplantae</taxon>
        <taxon>Streptophyta</taxon>
        <taxon>Embryophyta</taxon>
        <taxon>Tracheophyta</taxon>
        <taxon>Spermatophyta</taxon>
        <taxon>Magnoliopsida</taxon>
        <taxon>eudicotyledons</taxon>
        <taxon>Gunneridae</taxon>
        <taxon>Pentapetalae</taxon>
        <taxon>rosids</taxon>
        <taxon>malvids</taxon>
        <taxon>Malvales</taxon>
        <taxon>Malvaceae</taxon>
        <taxon>Malvoideae</taxon>
        <taxon>Gossypium</taxon>
    </lineage>
</organism>
<reference evidence="2" key="1">
    <citation type="journal article" date="2020" name="Nat. Genet.">
        <title>Genomic diversifications of five Gossypium allopolyploid species and their impact on cotton improvement.</title>
        <authorList>
            <person name="Chen Z.J."/>
            <person name="Sreedasyam A."/>
            <person name="Ando A."/>
            <person name="Song Q."/>
            <person name="De Santiago L.M."/>
            <person name="Hulse-Kemp A.M."/>
            <person name="Ding M."/>
            <person name="Ye W."/>
            <person name="Kirkbride R.C."/>
            <person name="Jenkins J."/>
            <person name="Plott C."/>
            <person name="Lovell J."/>
            <person name="Lin Y.M."/>
            <person name="Vaughn R."/>
            <person name="Liu B."/>
            <person name="Simpson S."/>
            <person name="Scheffler B.E."/>
            <person name="Wen L."/>
            <person name="Saski C.A."/>
            <person name="Grover C.E."/>
            <person name="Hu G."/>
            <person name="Conover J.L."/>
            <person name="Carlson J.W."/>
            <person name="Shu S."/>
            <person name="Boston L.B."/>
            <person name="Williams M."/>
            <person name="Peterson D.G."/>
            <person name="McGee K."/>
            <person name="Jones D.C."/>
            <person name="Wendel J.F."/>
            <person name="Stelly D.M."/>
            <person name="Grimwood J."/>
            <person name="Schmutz J."/>
        </authorList>
    </citation>
    <scope>NUCLEOTIDE SEQUENCE [LARGE SCALE GENOMIC DNA]</scope>
    <source>
        <strain evidence="2">cv. TM-1</strain>
    </source>
</reference>
<dbReference type="Proteomes" id="UP000818029">
    <property type="component" value="Chromosome D11"/>
</dbReference>
<proteinExistence type="predicted"/>
<sequence length="266" mass="30926">MRILPSFLFLPCSRVSTITLRLVPCVWRFFLRTSLSSLMVRFKLLLLLAPFFLAWERCNTMVISWLHHSISPAIVTSILWIDLAYEIWRDLRERFSQGDVFRISDLQEEIFALKQGDRTVTDYFIDLKILWDELLQFRLVPSCSCHHPCSCGALTILHRYQENDCVIRFLTGLNDYFAGVRSQIMLIHPLPSLNKAFSMVMQQERQLTPVSYQVFTSNIVRQPSSARKPQNKSSVDSRQCTYCGGSSHRIDTCYKKHGYPPGYKSK</sequence>
<keyword evidence="2" id="KW-1185">Reference proteome</keyword>
<dbReference type="PANTHER" id="PTHR34222:SF99">
    <property type="entry name" value="PROTEIN, PUTATIVE-RELATED"/>
    <property type="match status" value="1"/>
</dbReference>
<evidence type="ECO:0000259" key="1">
    <source>
        <dbReference type="Pfam" id="PF03732"/>
    </source>
</evidence>
<dbReference type="InterPro" id="IPR005162">
    <property type="entry name" value="Retrotrans_gag_dom"/>
</dbReference>